<dbReference type="Pfam" id="PF05404">
    <property type="entry name" value="TRAP-delta"/>
    <property type="match status" value="1"/>
</dbReference>
<evidence type="ECO:0000256" key="1">
    <source>
        <dbReference type="ARBA" id="ARBA00002838"/>
    </source>
</evidence>
<evidence type="ECO:0000256" key="15">
    <source>
        <dbReference type="SAM" id="Phobius"/>
    </source>
</evidence>
<evidence type="ECO:0000256" key="4">
    <source>
        <dbReference type="ARBA" id="ARBA00011819"/>
    </source>
</evidence>
<evidence type="ECO:0000256" key="14">
    <source>
        <dbReference type="ARBA" id="ARBA00031791"/>
    </source>
</evidence>
<name>A0A0N5D5C8_THECL</name>
<dbReference type="EMBL" id="UYYF01004596">
    <property type="protein sequence ID" value="VDN05727.1"/>
    <property type="molecule type" value="Genomic_DNA"/>
</dbReference>
<comment type="subcellular location">
    <subcellularLocation>
        <location evidence="2">Endoplasmic reticulum membrane</location>
        <topology evidence="2">Single-pass type I membrane protein</topology>
    </subcellularLocation>
</comment>
<dbReference type="InterPro" id="IPR008855">
    <property type="entry name" value="TRAP-delta"/>
</dbReference>
<evidence type="ECO:0000256" key="9">
    <source>
        <dbReference type="ARBA" id="ARBA00022824"/>
    </source>
</evidence>
<reference evidence="18" key="1">
    <citation type="submission" date="2017-02" db="UniProtKB">
        <authorList>
            <consortium name="WormBaseParasite"/>
        </authorList>
    </citation>
    <scope>IDENTIFICATION</scope>
</reference>
<evidence type="ECO:0000313" key="16">
    <source>
        <dbReference type="EMBL" id="VDN05727.1"/>
    </source>
</evidence>
<keyword evidence="8" id="KW-0732">Signal</keyword>
<evidence type="ECO:0000256" key="7">
    <source>
        <dbReference type="ARBA" id="ARBA00022692"/>
    </source>
</evidence>
<evidence type="ECO:0000256" key="13">
    <source>
        <dbReference type="ARBA" id="ARBA00023157"/>
    </source>
</evidence>
<organism evidence="18">
    <name type="scientific">Thelazia callipaeda</name>
    <name type="common">Oriental eyeworm</name>
    <name type="synonym">Parasitic nematode</name>
    <dbReference type="NCBI Taxonomy" id="103827"/>
    <lineage>
        <taxon>Eukaryota</taxon>
        <taxon>Metazoa</taxon>
        <taxon>Ecdysozoa</taxon>
        <taxon>Nematoda</taxon>
        <taxon>Chromadorea</taxon>
        <taxon>Rhabditida</taxon>
        <taxon>Spirurina</taxon>
        <taxon>Spiruromorpha</taxon>
        <taxon>Thelazioidea</taxon>
        <taxon>Thelaziidae</taxon>
        <taxon>Thelazia</taxon>
    </lineage>
</organism>
<comment type="function">
    <text evidence="1">TRAP proteins are part of a complex whose function is to bind calcium to the ER membrane and thereby regulate the retention of ER resident proteins.</text>
</comment>
<dbReference type="PANTHER" id="PTHR12731">
    <property type="entry name" value="TRANSLOCON-ASSOCIATED PROTEIN, DELTA SUBUNIT"/>
    <property type="match status" value="1"/>
</dbReference>
<evidence type="ECO:0000256" key="12">
    <source>
        <dbReference type="ARBA" id="ARBA00023136"/>
    </source>
</evidence>
<keyword evidence="11 15" id="KW-1133">Transmembrane helix</keyword>
<evidence type="ECO:0000256" key="6">
    <source>
        <dbReference type="ARBA" id="ARBA00022499"/>
    </source>
</evidence>
<evidence type="ECO:0000256" key="3">
    <source>
        <dbReference type="ARBA" id="ARBA00009294"/>
    </source>
</evidence>
<evidence type="ECO:0000313" key="18">
    <source>
        <dbReference type="WBParaSite" id="TCLT_0000820601-mRNA-1"/>
    </source>
</evidence>
<evidence type="ECO:0000256" key="10">
    <source>
        <dbReference type="ARBA" id="ARBA00022843"/>
    </source>
</evidence>
<comment type="subunit">
    <text evidence="4">Heterotetramer of TRAP-alpha, TRAP-beta, TRAP-delta and TRAP-gamma.</text>
</comment>
<proteinExistence type="inferred from homology"/>
<dbReference type="AlphaFoldDB" id="A0A0N5D5C8"/>
<dbReference type="Proteomes" id="UP000276776">
    <property type="component" value="Unassembled WGS sequence"/>
</dbReference>
<dbReference type="WBParaSite" id="TCLT_0000820601-mRNA-1">
    <property type="protein sequence ID" value="TCLT_0000820601-mRNA-1"/>
    <property type="gene ID" value="TCLT_0000820601"/>
</dbReference>
<keyword evidence="12 15" id="KW-0472">Membrane</keyword>
<dbReference type="GO" id="GO:0005789">
    <property type="term" value="C:endoplasmic reticulum membrane"/>
    <property type="evidence" value="ECO:0007669"/>
    <property type="project" value="UniProtKB-SubCell"/>
</dbReference>
<keyword evidence="9" id="KW-0256">Endoplasmic reticulum</keyword>
<evidence type="ECO:0000313" key="17">
    <source>
        <dbReference type="Proteomes" id="UP000276776"/>
    </source>
</evidence>
<dbReference type="OrthoDB" id="10055808at2759"/>
<keyword evidence="13" id="KW-1015">Disulfide bond</keyword>
<keyword evidence="7 15" id="KW-0812">Transmembrane</keyword>
<keyword evidence="10" id="KW-0832">Ubl conjugation</keyword>
<dbReference type="STRING" id="103827.A0A0N5D5C8"/>
<feature type="transmembrane region" description="Helical" evidence="15">
    <location>
        <begin position="140"/>
        <end position="160"/>
    </location>
</feature>
<comment type="similarity">
    <text evidence="3">Belongs to the TRAP-delta family.</text>
</comment>
<dbReference type="PANTHER" id="PTHR12731:SF1">
    <property type="entry name" value="TRANSLOCON-ASSOCIATED PROTEIN SUBUNIT DELTA"/>
    <property type="match status" value="1"/>
</dbReference>
<evidence type="ECO:0000256" key="8">
    <source>
        <dbReference type="ARBA" id="ARBA00022729"/>
    </source>
</evidence>
<keyword evidence="17" id="KW-1185">Reference proteome</keyword>
<sequence>MQCNDRLICKRLGVIMYATKCESPNHSAVTFSTTDAFFHVRTTFIIEFSLQCANNVKDMIVYGIINGKVHQAAVSEETSKHQISWQLEHEESSAQVFNVMIYDEDGLTAYRKAERNHDNASKVKPLFTIQLKHPGVSKSFPVASETVVTALSLFILYIGYHFKNQLMA</sequence>
<reference evidence="16 17" key="2">
    <citation type="submission" date="2018-11" db="EMBL/GenBank/DDBJ databases">
        <authorList>
            <consortium name="Pathogen Informatics"/>
        </authorList>
    </citation>
    <scope>NUCLEOTIDE SEQUENCE [LARGE SCALE GENOMIC DNA]</scope>
</reference>
<evidence type="ECO:0000256" key="2">
    <source>
        <dbReference type="ARBA" id="ARBA00004115"/>
    </source>
</evidence>
<gene>
    <name evidence="16" type="ORF">TCLT_LOCUS8195</name>
</gene>
<accession>A0A0N5D5C8</accession>
<evidence type="ECO:0000256" key="11">
    <source>
        <dbReference type="ARBA" id="ARBA00022989"/>
    </source>
</evidence>
<protein>
    <recommendedName>
        <fullName evidence="5">Translocon-associated protein subunit delta</fullName>
    </recommendedName>
    <alternativeName>
        <fullName evidence="14">Signal sequence receptor subunit delta</fullName>
    </alternativeName>
</protein>
<keyword evidence="6" id="KW-1017">Isopeptide bond</keyword>
<dbReference type="OMA" id="WTADHAN"/>
<evidence type="ECO:0000256" key="5">
    <source>
        <dbReference type="ARBA" id="ARBA00014387"/>
    </source>
</evidence>